<sequence length="96" mass="11066">MADFCITAVRYSKDRNHIEYVQVREEKSKTIGAPRTVARAFVADLIRLEKASFQTRMKTADDTWTRGADVHLIDDVYLTTDRNSTERDNLGNLPEF</sequence>
<dbReference type="InterPro" id="IPR024997">
    <property type="entry name" value="DUF3892"/>
</dbReference>
<evidence type="ECO:0000313" key="2">
    <source>
        <dbReference type="Proteomes" id="UP000645612"/>
    </source>
</evidence>
<evidence type="ECO:0000313" key="1">
    <source>
        <dbReference type="EMBL" id="MBH9701696.1"/>
    </source>
</evidence>
<gene>
    <name evidence="1" type="ORF">JAO13_35175</name>
</gene>
<dbReference type="Pfam" id="PF13031">
    <property type="entry name" value="DUF3892"/>
    <property type="match status" value="1"/>
</dbReference>
<comment type="caution">
    <text evidence="1">The sequence shown here is derived from an EMBL/GenBank/DDBJ whole genome shotgun (WGS) entry which is preliminary data.</text>
</comment>
<protein>
    <submittedName>
        <fullName evidence="1">DUF3892 domain-containing protein</fullName>
    </submittedName>
</protein>
<name>A0A8I1DS72_BURCE</name>
<reference evidence="1" key="1">
    <citation type="submission" date="2020-12" db="EMBL/GenBank/DDBJ databases">
        <title>Burkholderia cepacia complex in Mexico.</title>
        <authorList>
            <person name="Estrada P."/>
        </authorList>
    </citation>
    <scope>NUCLEOTIDE SEQUENCE</scope>
    <source>
        <strain evidence="1">871</strain>
    </source>
</reference>
<dbReference type="AlphaFoldDB" id="A0A8I1DS72"/>
<accession>A0A8I1DS72</accession>
<organism evidence="1 2">
    <name type="scientific">Burkholderia cepacia</name>
    <name type="common">Pseudomonas cepacia</name>
    <dbReference type="NCBI Taxonomy" id="292"/>
    <lineage>
        <taxon>Bacteria</taxon>
        <taxon>Pseudomonadati</taxon>
        <taxon>Pseudomonadota</taxon>
        <taxon>Betaproteobacteria</taxon>
        <taxon>Burkholderiales</taxon>
        <taxon>Burkholderiaceae</taxon>
        <taxon>Burkholderia</taxon>
        <taxon>Burkholderia cepacia complex</taxon>
    </lineage>
</organism>
<dbReference type="Proteomes" id="UP000645612">
    <property type="component" value="Unassembled WGS sequence"/>
</dbReference>
<dbReference type="RefSeq" id="WP_035882046.1">
    <property type="nucleotide sequence ID" value="NZ_JAEDXF010000016.1"/>
</dbReference>
<dbReference type="EMBL" id="JAEDXG010000051">
    <property type="protein sequence ID" value="MBH9701696.1"/>
    <property type="molecule type" value="Genomic_DNA"/>
</dbReference>
<proteinExistence type="predicted"/>